<evidence type="ECO:0000313" key="1">
    <source>
        <dbReference type="EMBL" id="CAD8491180.1"/>
    </source>
</evidence>
<reference evidence="1" key="1">
    <citation type="submission" date="2021-01" db="EMBL/GenBank/DDBJ databases">
        <authorList>
            <person name="Corre E."/>
            <person name="Pelletier E."/>
            <person name="Niang G."/>
            <person name="Scheremetjew M."/>
            <person name="Finn R."/>
            <person name="Kale V."/>
            <person name="Holt S."/>
            <person name="Cochrane G."/>
            <person name="Meng A."/>
            <person name="Brown T."/>
            <person name="Cohen L."/>
        </authorList>
    </citation>
    <scope>NUCLEOTIDE SEQUENCE</scope>
    <source>
        <strain evidence="1">CCMP325</strain>
    </source>
</reference>
<dbReference type="AlphaFoldDB" id="A0A7S0ETB6"/>
<organism evidence="1">
    <name type="scientific">Hanusia phi</name>
    <dbReference type="NCBI Taxonomy" id="3032"/>
    <lineage>
        <taxon>Eukaryota</taxon>
        <taxon>Cryptophyceae</taxon>
        <taxon>Pyrenomonadales</taxon>
        <taxon>Geminigeraceae</taxon>
        <taxon>Hanusia</taxon>
    </lineage>
</organism>
<sequence>MMHLKQKDVLDMDGMEFYVWKKWGQRDYSFFPVGCCLKLHGSHSRSGANMAHQVHELERKVKGRWTNFTSKLNQLVKVLTARGLLKHSRDIKQAYDSIITEIAERRRVLETYAPLRLREEE</sequence>
<accession>A0A7S0ETB6</accession>
<protein>
    <submittedName>
        <fullName evidence="1">Uncharacterized protein</fullName>
    </submittedName>
</protein>
<name>A0A7S0ETB6_9CRYP</name>
<gene>
    <name evidence="1" type="ORF">HPHI1048_LOCUS14319</name>
</gene>
<dbReference type="EMBL" id="HBEO01021151">
    <property type="protein sequence ID" value="CAD8491180.1"/>
    <property type="molecule type" value="Transcribed_RNA"/>
</dbReference>
<proteinExistence type="predicted"/>